<gene>
    <name evidence="3" type="ORF">LSTR_LSTR005756</name>
    <name evidence="2" type="ORF">LSTR_LSTR015072</name>
</gene>
<evidence type="ECO:0000256" key="1">
    <source>
        <dbReference type="SAM" id="MobiDB-lite"/>
    </source>
</evidence>
<dbReference type="Proteomes" id="UP000291343">
    <property type="component" value="Unassembled WGS sequence"/>
</dbReference>
<comment type="caution">
    <text evidence="2">The sequence shown here is derived from an EMBL/GenBank/DDBJ whole genome shotgun (WGS) entry which is preliminary data.</text>
</comment>
<reference evidence="2" key="2">
    <citation type="submission" date="2019-02" db="EMBL/GenBank/DDBJ databases">
        <authorList>
            <person name="Zhu J."/>
            <person name="Jiang F."/>
            <person name="Wang X."/>
            <person name="Yang P."/>
            <person name="Bao Y."/>
            <person name="Zhao W."/>
            <person name="Wang W."/>
            <person name="Lu H."/>
            <person name="Wang Q."/>
            <person name="Cui N."/>
            <person name="Li J."/>
            <person name="Chen X."/>
            <person name="Luo L."/>
            <person name="Yu J."/>
            <person name="Kang L."/>
            <person name="Cui F."/>
        </authorList>
    </citation>
    <scope>NUCLEOTIDE SEQUENCE</scope>
    <source>
        <strain evidence="2">Lst14</strain>
        <tissue evidence="2">Whole body</tissue>
    </source>
</reference>
<dbReference type="EMBL" id="QKKF02027627">
    <property type="protein sequence ID" value="RZF35737.1"/>
    <property type="molecule type" value="Genomic_DNA"/>
</dbReference>
<dbReference type="SMR" id="A0A482WQ82"/>
<dbReference type="InParanoid" id="A0A482WQ82"/>
<feature type="compositionally biased region" description="Basic and acidic residues" evidence="1">
    <location>
        <begin position="1"/>
        <end position="41"/>
    </location>
</feature>
<keyword evidence="4" id="KW-1185">Reference proteome</keyword>
<protein>
    <submittedName>
        <fullName evidence="2">Uncharacterized protein</fullName>
    </submittedName>
</protein>
<dbReference type="AlphaFoldDB" id="A0A482WQ82"/>
<feature type="compositionally biased region" description="Acidic residues" evidence="1">
    <location>
        <begin position="62"/>
        <end position="71"/>
    </location>
</feature>
<reference evidence="2 4" key="1">
    <citation type="journal article" date="2017" name="Gigascience">
        <title>Genome sequence of the small brown planthopper, Laodelphax striatellus.</title>
        <authorList>
            <person name="Zhu J."/>
            <person name="Jiang F."/>
            <person name="Wang X."/>
            <person name="Yang P."/>
            <person name="Bao Y."/>
            <person name="Zhao W."/>
            <person name="Wang W."/>
            <person name="Lu H."/>
            <person name="Wang Q."/>
            <person name="Cui N."/>
            <person name="Li J."/>
            <person name="Chen X."/>
            <person name="Luo L."/>
            <person name="Yu J."/>
            <person name="Kang L."/>
            <person name="Cui F."/>
        </authorList>
    </citation>
    <scope>NUCLEOTIDE SEQUENCE [LARGE SCALE GENOMIC DNA]</scope>
    <source>
        <strain evidence="2">Lst14</strain>
        <tissue evidence="2">Whole body</tissue>
    </source>
</reference>
<organism evidence="2 4">
    <name type="scientific">Laodelphax striatellus</name>
    <name type="common">Small brown planthopper</name>
    <name type="synonym">Delphax striatella</name>
    <dbReference type="NCBI Taxonomy" id="195883"/>
    <lineage>
        <taxon>Eukaryota</taxon>
        <taxon>Metazoa</taxon>
        <taxon>Ecdysozoa</taxon>
        <taxon>Arthropoda</taxon>
        <taxon>Hexapoda</taxon>
        <taxon>Insecta</taxon>
        <taxon>Pterygota</taxon>
        <taxon>Neoptera</taxon>
        <taxon>Paraneoptera</taxon>
        <taxon>Hemiptera</taxon>
        <taxon>Auchenorrhyncha</taxon>
        <taxon>Fulgoroidea</taxon>
        <taxon>Delphacidae</taxon>
        <taxon>Criomorphinae</taxon>
        <taxon>Laodelphax</taxon>
    </lineage>
</organism>
<proteinExistence type="predicted"/>
<feature type="region of interest" description="Disordered" evidence="1">
    <location>
        <begin position="1"/>
        <end position="77"/>
    </location>
</feature>
<feature type="compositionally biased region" description="Basic and acidic residues" evidence="1">
    <location>
        <begin position="50"/>
        <end position="61"/>
    </location>
</feature>
<evidence type="ECO:0000313" key="3">
    <source>
        <dbReference type="EMBL" id="RZF39128.1"/>
    </source>
</evidence>
<name>A0A482WQ82_LAOST</name>
<evidence type="ECO:0000313" key="4">
    <source>
        <dbReference type="Proteomes" id="UP000291343"/>
    </source>
</evidence>
<evidence type="ECO:0000313" key="2">
    <source>
        <dbReference type="EMBL" id="RZF35737.1"/>
    </source>
</evidence>
<sequence length="97" mass="11362">MREEEGEGTEERWKSEVAGGEEREEKLVDMRAKDISRDQMRGRTATRRKVTAEEGEGVRETWEEEEEDVEKEEEKVLNEETFQVEGKAESRLWDGGK</sequence>
<accession>A0A482WQ82</accession>
<dbReference type="EMBL" id="QKKF02020490">
    <property type="protein sequence ID" value="RZF39128.1"/>
    <property type="molecule type" value="Genomic_DNA"/>
</dbReference>